<evidence type="ECO:0000313" key="7">
    <source>
        <dbReference type="Proteomes" id="UP000536179"/>
    </source>
</evidence>
<reference evidence="6 7" key="1">
    <citation type="submission" date="2020-08" db="EMBL/GenBank/DDBJ databases">
        <title>Genomic Encyclopedia of Type Strains, Phase III (KMG-III): the genomes of soil and plant-associated and newly described type strains.</title>
        <authorList>
            <person name="Whitman W."/>
        </authorList>
    </citation>
    <scope>NUCLEOTIDE SEQUENCE [LARGE SCALE GENOMIC DNA]</scope>
    <source>
        <strain evidence="6 7">CECT 8075</strain>
    </source>
</reference>
<dbReference type="Gene3D" id="3.40.640.10">
    <property type="entry name" value="Type I PLP-dependent aspartate aminotransferase-like (Major domain)"/>
    <property type="match status" value="1"/>
</dbReference>
<evidence type="ECO:0000256" key="5">
    <source>
        <dbReference type="RuleBase" id="RU004508"/>
    </source>
</evidence>
<evidence type="ECO:0000256" key="4">
    <source>
        <dbReference type="PIRSR" id="PIRSR000390-2"/>
    </source>
</evidence>
<proteinExistence type="inferred from homology"/>
<comment type="caution">
    <text evidence="6">The sequence shown here is derived from an EMBL/GenBank/DDBJ whole genome shotgun (WGS) entry which is preliminary data.</text>
</comment>
<sequence length="389" mass="42232">MAQQDPASSGVPLLDVNRDNAPHREEFIEALTEVLDSGRFLFGPDVTELETELAGYCQVPNVVGCASGSDALLLALMALNIGPGDEVIVPSFTFFASVSCITRLGATPVFADICPDTFNVDPASIESLITDQTKAIIPVHLFGQCAQIDRICQIASGHDIPVVEDAAQAIGAAYHSRPAGSWGTVGCFSFYPTKNLGGMGDGGMMTTSDNGFADRLRLFAGHGMRPRYYHQVVGINSRLDTFQAAVLRVKLRHLGDAIEGRSTVAARYDRLLTEKGLVDSGEITLPTRDPDAFHVWNQYAVRVGGGRRDELRSYLAERKIGSEIYYPIPMHQQECFEGMEFRHNGLAETERASQEVLNLPVFPSLTEVEQVRVIDAISSFYSAAAKAAA</sequence>
<name>A0A7W5E3W6_9BACT</name>
<evidence type="ECO:0000256" key="3">
    <source>
        <dbReference type="PIRSR" id="PIRSR000390-1"/>
    </source>
</evidence>
<dbReference type="RefSeq" id="WP_184307044.1">
    <property type="nucleotide sequence ID" value="NZ_JACHXU010000018.1"/>
</dbReference>
<feature type="active site" description="Proton acceptor" evidence="3">
    <location>
        <position position="194"/>
    </location>
</feature>
<feature type="modified residue" description="N6-(pyridoxal phosphate)lysine" evidence="4">
    <location>
        <position position="194"/>
    </location>
</feature>
<dbReference type="PANTHER" id="PTHR30244">
    <property type="entry name" value="TRANSAMINASE"/>
    <property type="match status" value="1"/>
</dbReference>
<dbReference type="Pfam" id="PF01041">
    <property type="entry name" value="DegT_DnrJ_EryC1"/>
    <property type="match status" value="1"/>
</dbReference>
<organism evidence="6 7">
    <name type="scientific">Aporhodopirellula rubra</name>
    <dbReference type="NCBI Taxonomy" id="980271"/>
    <lineage>
        <taxon>Bacteria</taxon>
        <taxon>Pseudomonadati</taxon>
        <taxon>Planctomycetota</taxon>
        <taxon>Planctomycetia</taxon>
        <taxon>Pirellulales</taxon>
        <taxon>Pirellulaceae</taxon>
        <taxon>Aporhodopirellula</taxon>
    </lineage>
</organism>
<dbReference type="InterPro" id="IPR000653">
    <property type="entry name" value="DegT/StrS_aminotransferase"/>
</dbReference>
<dbReference type="SUPFAM" id="SSF53383">
    <property type="entry name" value="PLP-dependent transferases"/>
    <property type="match status" value="1"/>
</dbReference>
<dbReference type="Proteomes" id="UP000536179">
    <property type="component" value="Unassembled WGS sequence"/>
</dbReference>
<dbReference type="CDD" id="cd00616">
    <property type="entry name" value="AHBA_syn"/>
    <property type="match status" value="1"/>
</dbReference>
<gene>
    <name evidence="6" type="ORF">FHS27_004695</name>
</gene>
<dbReference type="PANTHER" id="PTHR30244:SF36">
    <property type="entry name" value="3-OXO-GLUCOSE-6-PHOSPHATE:GLUTAMATE AMINOTRANSFERASE"/>
    <property type="match status" value="1"/>
</dbReference>
<protein>
    <submittedName>
        <fullName evidence="6">dTDP-4-amino-4,6-dideoxygalactose transaminase</fullName>
    </submittedName>
</protein>
<dbReference type="Gene3D" id="3.90.1150.10">
    <property type="entry name" value="Aspartate Aminotransferase, domain 1"/>
    <property type="match status" value="1"/>
</dbReference>
<evidence type="ECO:0000256" key="1">
    <source>
        <dbReference type="ARBA" id="ARBA00022898"/>
    </source>
</evidence>
<evidence type="ECO:0000256" key="2">
    <source>
        <dbReference type="ARBA" id="ARBA00037999"/>
    </source>
</evidence>
<dbReference type="AlphaFoldDB" id="A0A7W5E3W6"/>
<evidence type="ECO:0000313" key="6">
    <source>
        <dbReference type="EMBL" id="MBB3208862.1"/>
    </source>
</evidence>
<dbReference type="GO" id="GO:0000271">
    <property type="term" value="P:polysaccharide biosynthetic process"/>
    <property type="evidence" value="ECO:0007669"/>
    <property type="project" value="TreeGrafter"/>
</dbReference>
<dbReference type="PIRSF" id="PIRSF000390">
    <property type="entry name" value="PLP_StrS"/>
    <property type="match status" value="1"/>
</dbReference>
<dbReference type="FunFam" id="3.40.640.10:FF:000089">
    <property type="entry name" value="Aminotransferase, DegT/DnrJ/EryC1/StrS family"/>
    <property type="match status" value="1"/>
</dbReference>
<keyword evidence="7" id="KW-1185">Reference proteome</keyword>
<comment type="similarity">
    <text evidence="2 5">Belongs to the DegT/DnrJ/EryC1 family.</text>
</comment>
<keyword evidence="1 4" id="KW-0663">Pyridoxal phosphate</keyword>
<dbReference type="GO" id="GO:0008483">
    <property type="term" value="F:transaminase activity"/>
    <property type="evidence" value="ECO:0007669"/>
    <property type="project" value="TreeGrafter"/>
</dbReference>
<dbReference type="GO" id="GO:0030170">
    <property type="term" value="F:pyridoxal phosphate binding"/>
    <property type="evidence" value="ECO:0007669"/>
    <property type="project" value="UniProtKB-ARBA"/>
</dbReference>
<dbReference type="InterPro" id="IPR015422">
    <property type="entry name" value="PyrdxlP-dep_Trfase_small"/>
</dbReference>
<dbReference type="EMBL" id="JACHXU010000018">
    <property type="protein sequence ID" value="MBB3208862.1"/>
    <property type="molecule type" value="Genomic_DNA"/>
</dbReference>
<dbReference type="InterPro" id="IPR015421">
    <property type="entry name" value="PyrdxlP-dep_Trfase_major"/>
</dbReference>
<accession>A0A7W5E3W6</accession>
<dbReference type="InterPro" id="IPR015424">
    <property type="entry name" value="PyrdxlP-dep_Trfase"/>
</dbReference>